<evidence type="ECO:0008006" key="4">
    <source>
        <dbReference type="Google" id="ProtNLM"/>
    </source>
</evidence>
<evidence type="ECO:0000256" key="1">
    <source>
        <dbReference type="SAM" id="SignalP"/>
    </source>
</evidence>
<dbReference type="STRING" id="488533.SAMN04487960_104288"/>
<dbReference type="Proteomes" id="UP000199675">
    <property type="component" value="Unassembled WGS sequence"/>
</dbReference>
<accession>A0A1H2WV00</accession>
<gene>
    <name evidence="2" type="ORF">SAMN04487960_104288</name>
</gene>
<dbReference type="AlphaFoldDB" id="A0A1H2WV00"/>
<name>A0A1H2WV00_9GAMM</name>
<keyword evidence="1" id="KW-0732">Signal</keyword>
<dbReference type="EMBL" id="FNNE01000004">
    <property type="protein sequence ID" value="SDW84395.1"/>
    <property type="molecule type" value="Genomic_DNA"/>
</dbReference>
<reference evidence="2 3" key="1">
    <citation type="submission" date="2016-10" db="EMBL/GenBank/DDBJ databases">
        <authorList>
            <person name="de Groot N.N."/>
        </authorList>
    </citation>
    <scope>NUCLEOTIDE SEQUENCE [LARGE SCALE GENOMIC DNA]</scope>
    <source>
        <strain evidence="2 3">CGMCC 1.7059</strain>
    </source>
</reference>
<feature type="signal peptide" evidence="1">
    <location>
        <begin position="1"/>
        <end position="23"/>
    </location>
</feature>
<keyword evidence="3" id="KW-1185">Reference proteome</keyword>
<evidence type="ECO:0000313" key="3">
    <source>
        <dbReference type="Proteomes" id="UP000199675"/>
    </source>
</evidence>
<sequence length="104" mass="11660">MKKALSAGMLGLLLALGSVSAVANPPGLEGLPPGLQKKVAQGEPLPPGWQRRLGIERGDHLPDYLYRDGRIYDIDDRRQRVEVEDRVYTIIRGTREILDILDHY</sequence>
<protein>
    <recommendedName>
        <fullName evidence="4">Nickel/cobalt transporter regulator</fullName>
    </recommendedName>
</protein>
<dbReference type="RefSeq" id="WP_091812525.1">
    <property type="nucleotide sequence ID" value="NZ_FNNE01000004.1"/>
</dbReference>
<organism evidence="2 3">
    <name type="scientific">Marinobacter mobilis</name>
    <dbReference type="NCBI Taxonomy" id="488533"/>
    <lineage>
        <taxon>Bacteria</taxon>
        <taxon>Pseudomonadati</taxon>
        <taxon>Pseudomonadota</taxon>
        <taxon>Gammaproteobacteria</taxon>
        <taxon>Pseudomonadales</taxon>
        <taxon>Marinobacteraceae</taxon>
        <taxon>Marinobacter</taxon>
    </lineage>
</organism>
<dbReference type="Gene3D" id="3.10.450.160">
    <property type="entry name" value="inner membrane protein cigr"/>
    <property type="match status" value="1"/>
</dbReference>
<feature type="chain" id="PRO_5011610022" description="Nickel/cobalt transporter regulator" evidence="1">
    <location>
        <begin position="24"/>
        <end position="104"/>
    </location>
</feature>
<evidence type="ECO:0000313" key="2">
    <source>
        <dbReference type="EMBL" id="SDW84395.1"/>
    </source>
</evidence>
<proteinExistence type="predicted"/>